<reference evidence="5 6" key="1">
    <citation type="submission" date="2023-06" db="EMBL/GenBank/DDBJ databases">
        <title>Paenibacillus polygonum sp. nov., an endophytic bacterium, isolated from Polygonum lapathifolium L. in Nanji Wetland National Nature Reserve, South of Poyang Lake, Jiangxi Province, China.</title>
        <authorList>
            <person name="Yu Z."/>
        </authorList>
    </citation>
    <scope>NUCLEOTIDE SEQUENCE [LARGE SCALE GENOMIC DNA]</scope>
    <source>
        <strain evidence="5 6">C31</strain>
    </source>
</reference>
<dbReference type="InterPro" id="IPR020449">
    <property type="entry name" value="Tscrpt_reg_AraC-type_HTH"/>
</dbReference>
<evidence type="ECO:0000259" key="4">
    <source>
        <dbReference type="PROSITE" id="PS01124"/>
    </source>
</evidence>
<dbReference type="PANTHER" id="PTHR43280">
    <property type="entry name" value="ARAC-FAMILY TRANSCRIPTIONAL REGULATOR"/>
    <property type="match status" value="1"/>
</dbReference>
<dbReference type="SUPFAM" id="SSF46689">
    <property type="entry name" value="Homeodomain-like"/>
    <property type="match status" value="2"/>
</dbReference>
<evidence type="ECO:0000256" key="1">
    <source>
        <dbReference type="ARBA" id="ARBA00023015"/>
    </source>
</evidence>
<dbReference type="Gene3D" id="1.10.10.60">
    <property type="entry name" value="Homeodomain-like"/>
    <property type="match status" value="2"/>
</dbReference>
<dbReference type="InterPro" id="IPR003313">
    <property type="entry name" value="AraC-bd"/>
</dbReference>
<dbReference type="InterPro" id="IPR014710">
    <property type="entry name" value="RmlC-like_jellyroll"/>
</dbReference>
<dbReference type="PANTHER" id="PTHR43280:SF2">
    <property type="entry name" value="HTH-TYPE TRANSCRIPTIONAL REGULATOR EXSA"/>
    <property type="match status" value="1"/>
</dbReference>
<feature type="domain" description="HTH araC/xylS-type" evidence="4">
    <location>
        <begin position="182"/>
        <end position="280"/>
    </location>
</feature>
<dbReference type="SUPFAM" id="SSF51215">
    <property type="entry name" value="Regulatory protein AraC"/>
    <property type="match status" value="1"/>
</dbReference>
<dbReference type="PROSITE" id="PS01124">
    <property type="entry name" value="HTH_ARAC_FAMILY_2"/>
    <property type="match status" value="1"/>
</dbReference>
<name>A0ABY8X6D0_9BACL</name>
<dbReference type="Gene3D" id="2.60.120.10">
    <property type="entry name" value="Jelly Rolls"/>
    <property type="match status" value="1"/>
</dbReference>
<dbReference type="InterPro" id="IPR018062">
    <property type="entry name" value="HTH_AraC-typ_CS"/>
</dbReference>
<dbReference type="RefSeq" id="WP_160032966.1">
    <property type="nucleotide sequence ID" value="NZ_CP127162.1"/>
</dbReference>
<dbReference type="InterPro" id="IPR009057">
    <property type="entry name" value="Homeodomain-like_sf"/>
</dbReference>
<dbReference type="Proteomes" id="UP001236415">
    <property type="component" value="Chromosome"/>
</dbReference>
<proteinExistence type="predicted"/>
<dbReference type="InterPro" id="IPR018060">
    <property type="entry name" value="HTH_AraC"/>
</dbReference>
<gene>
    <name evidence="5" type="ORF">QPK24_07910</name>
</gene>
<protein>
    <submittedName>
        <fullName evidence="5">AraC family transcriptional regulator</fullName>
    </submittedName>
</protein>
<keyword evidence="2" id="KW-0238">DNA-binding</keyword>
<dbReference type="EMBL" id="CP127162">
    <property type="protein sequence ID" value="WIV20598.1"/>
    <property type="molecule type" value="Genomic_DNA"/>
</dbReference>
<dbReference type="PROSITE" id="PS00041">
    <property type="entry name" value="HTH_ARAC_FAMILY_1"/>
    <property type="match status" value="1"/>
</dbReference>
<keyword evidence="1" id="KW-0805">Transcription regulation</keyword>
<sequence>MSDRTEPKHIIGEHAFSIQLMKKSGVSAMKRPHSHPYYELYYLLDGERVYFMNGSVYTARKGDMMVVNPDDFHSTASSDVPEFERVLVSFSHQFFTEGNPRTGVELPFRESLLIRFTLKEQPFIEHLLRQMLKECREQPLHYVAYVRSLLTELLIHLDRHLHSDQTKKVMIEDRNPMHAKVSEIANYMNEHYAQPLTLEQLARQFYISPSYLSRIFSKLTGFHFKEYLQVVRIREAQKRLAETRDKVQSIAEQTGFEHINHFNKTFKKLTGTSPLRYRKQHSK</sequence>
<accession>A0ABY8X6D0</accession>
<evidence type="ECO:0000313" key="5">
    <source>
        <dbReference type="EMBL" id="WIV20598.1"/>
    </source>
</evidence>
<keyword evidence="3" id="KW-0804">Transcription</keyword>
<dbReference type="PRINTS" id="PR00032">
    <property type="entry name" value="HTHARAC"/>
</dbReference>
<evidence type="ECO:0000256" key="2">
    <source>
        <dbReference type="ARBA" id="ARBA00023125"/>
    </source>
</evidence>
<dbReference type="Pfam" id="PF02311">
    <property type="entry name" value="AraC_binding"/>
    <property type="match status" value="1"/>
</dbReference>
<keyword evidence="6" id="KW-1185">Reference proteome</keyword>
<dbReference type="Pfam" id="PF12833">
    <property type="entry name" value="HTH_18"/>
    <property type="match status" value="1"/>
</dbReference>
<evidence type="ECO:0000313" key="6">
    <source>
        <dbReference type="Proteomes" id="UP001236415"/>
    </source>
</evidence>
<organism evidence="5 6">
    <name type="scientific">Paenibacillus polygoni</name>
    <dbReference type="NCBI Taxonomy" id="3050112"/>
    <lineage>
        <taxon>Bacteria</taxon>
        <taxon>Bacillati</taxon>
        <taxon>Bacillota</taxon>
        <taxon>Bacilli</taxon>
        <taxon>Bacillales</taxon>
        <taxon>Paenibacillaceae</taxon>
        <taxon>Paenibacillus</taxon>
    </lineage>
</organism>
<dbReference type="SMART" id="SM00342">
    <property type="entry name" value="HTH_ARAC"/>
    <property type="match status" value="1"/>
</dbReference>
<evidence type="ECO:0000256" key="3">
    <source>
        <dbReference type="ARBA" id="ARBA00023163"/>
    </source>
</evidence>
<dbReference type="InterPro" id="IPR037923">
    <property type="entry name" value="HTH-like"/>
</dbReference>